<proteinExistence type="predicted"/>
<dbReference type="EnsemblPlants" id="AES62932">
    <property type="protein sequence ID" value="AES62932"/>
    <property type="gene ID" value="MTR_1g113890"/>
</dbReference>
<evidence type="ECO:0000313" key="1">
    <source>
        <dbReference type="EMBL" id="AES62932.2"/>
    </source>
</evidence>
<protein>
    <submittedName>
        <fullName evidence="1 2">Uncharacterized protein</fullName>
    </submittedName>
</protein>
<name>G7IDC6_MEDTR</name>
<keyword evidence="3" id="KW-1185">Reference proteome</keyword>
<reference evidence="2" key="3">
    <citation type="submission" date="2015-04" db="UniProtKB">
        <authorList>
            <consortium name="EnsemblPlants"/>
        </authorList>
    </citation>
    <scope>IDENTIFICATION</scope>
    <source>
        <strain evidence="2">cv. Jemalong A17</strain>
    </source>
</reference>
<evidence type="ECO:0000313" key="3">
    <source>
        <dbReference type="Proteomes" id="UP000002051"/>
    </source>
</evidence>
<sequence>MASQFKGIGKNAMWAVMTVVVGIDVPGQIFREIVVGAALFSFRETFITSCKKHLF</sequence>
<dbReference type="AlphaFoldDB" id="G7IDC6"/>
<dbReference type="EMBL" id="CM001217">
    <property type="protein sequence ID" value="AES62932.2"/>
    <property type="molecule type" value="Genomic_DNA"/>
</dbReference>
<reference evidence="1 3" key="2">
    <citation type="journal article" date="2014" name="BMC Genomics">
        <title>An improved genome release (version Mt4.0) for the model legume Medicago truncatula.</title>
        <authorList>
            <person name="Tang H."/>
            <person name="Krishnakumar V."/>
            <person name="Bidwell S."/>
            <person name="Rosen B."/>
            <person name="Chan A."/>
            <person name="Zhou S."/>
            <person name="Gentzbittel L."/>
            <person name="Childs K.L."/>
            <person name="Yandell M."/>
            <person name="Gundlach H."/>
            <person name="Mayer K.F."/>
            <person name="Schwartz D.C."/>
            <person name="Town C.D."/>
        </authorList>
    </citation>
    <scope>GENOME REANNOTATION</scope>
    <source>
        <strain evidence="2 3">cv. Jemalong A17</strain>
    </source>
</reference>
<accession>A0A0C3UUZ4</accession>
<reference evidence="1 3" key="1">
    <citation type="journal article" date="2011" name="Nature">
        <title>The Medicago genome provides insight into the evolution of rhizobial symbioses.</title>
        <authorList>
            <person name="Young N.D."/>
            <person name="Debelle F."/>
            <person name="Oldroyd G.E."/>
            <person name="Geurts R."/>
            <person name="Cannon S.B."/>
            <person name="Udvardi M.K."/>
            <person name="Benedito V.A."/>
            <person name="Mayer K.F."/>
            <person name="Gouzy J."/>
            <person name="Schoof H."/>
            <person name="Van de Peer Y."/>
            <person name="Proost S."/>
            <person name="Cook D.R."/>
            <person name="Meyers B.C."/>
            <person name="Spannagl M."/>
            <person name="Cheung F."/>
            <person name="De Mita S."/>
            <person name="Krishnakumar V."/>
            <person name="Gundlach H."/>
            <person name="Zhou S."/>
            <person name="Mudge J."/>
            <person name="Bharti A.K."/>
            <person name="Murray J.D."/>
            <person name="Naoumkina M.A."/>
            <person name="Rosen B."/>
            <person name="Silverstein K.A."/>
            <person name="Tang H."/>
            <person name="Rombauts S."/>
            <person name="Zhao P.X."/>
            <person name="Zhou P."/>
            <person name="Barbe V."/>
            <person name="Bardou P."/>
            <person name="Bechner M."/>
            <person name="Bellec A."/>
            <person name="Berger A."/>
            <person name="Berges H."/>
            <person name="Bidwell S."/>
            <person name="Bisseling T."/>
            <person name="Choisne N."/>
            <person name="Couloux A."/>
            <person name="Denny R."/>
            <person name="Deshpande S."/>
            <person name="Dai X."/>
            <person name="Doyle J.J."/>
            <person name="Dudez A.M."/>
            <person name="Farmer A.D."/>
            <person name="Fouteau S."/>
            <person name="Franken C."/>
            <person name="Gibelin C."/>
            <person name="Gish J."/>
            <person name="Goldstein S."/>
            <person name="Gonzalez A.J."/>
            <person name="Green P.J."/>
            <person name="Hallab A."/>
            <person name="Hartog M."/>
            <person name="Hua A."/>
            <person name="Humphray S.J."/>
            <person name="Jeong D.H."/>
            <person name="Jing Y."/>
            <person name="Jocker A."/>
            <person name="Kenton S.M."/>
            <person name="Kim D.J."/>
            <person name="Klee K."/>
            <person name="Lai H."/>
            <person name="Lang C."/>
            <person name="Lin S."/>
            <person name="Macmil S.L."/>
            <person name="Magdelenat G."/>
            <person name="Matthews L."/>
            <person name="McCorrison J."/>
            <person name="Monaghan E.L."/>
            <person name="Mun J.H."/>
            <person name="Najar F.Z."/>
            <person name="Nicholson C."/>
            <person name="Noirot C."/>
            <person name="O'Bleness M."/>
            <person name="Paule C.R."/>
            <person name="Poulain J."/>
            <person name="Prion F."/>
            <person name="Qin B."/>
            <person name="Qu C."/>
            <person name="Retzel E.F."/>
            <person name="Riddle C."/>
            <person name="Sallet E."/>
            <person name="Samain S."/>
            <person name="Samson N."/>
            <person name="Sanders I."/>
            <person name="Saurat O."/>
            <person name="Scarpelli C."/>
            <person name="Schiex T."/>
            <person name="Segurens B."/>
            <person name="Severin A.J."/>
            <person name="Sherrier D.J."/>
            <person name="Shi R."/>
            <person name="Sims S."/>
            <person name="Singer S.R."/>
            <person name="Sinharoy S."/>
            <person name="Sterck L."/>
            <person name="Viollet A."/>
            <person name="Wang B.B."/>
            <person name="Wang K."/>
            <person name="Wang M."/>
            <person name="Wang X."/>
            <person name="Warfsmann J."/>
            <person name="Weissenbach J."/>
            <person name="White D.D."/>
            <person name="White J.D."/>
            <person name="Wiley G.B."/>
            <person name="Wincker P."/>
            <person name="Xing Y."/>
            <person name="Yang L."/>
            <person name="Yao Z."/>
            <person name="Ying F."/>
            <person name="Zhai J."/>
            <person name="Zhou L."/>
            <person name="Zuber A."/>
            <person name="Denarie J."/>
            <person name="Dixon R.A."/>
            <person name="May G.D."/>
            <person name="Schwartz D.C."/>
            <person name="Rogers J."/>
            <person name="Quetier F."/>
            <person name="Town C.D."/>
            <person name="Roe B.A."/>
        </authorList>
    </citation>
    <scope>NUCLEOTIDE SEQUENCE [LARGE SCALE GENOMIC DNA]</scope>
    <source>
        <strain evidence="1">A17</strain>
        <strain evidence="2 3">cv. Jemalong A17</strain>
    </source>
</reference>
<dbReference type="HOGENOM" id="CLU_3035336_0_0_1"/>
<gene>
    <name evidence="1" type="ordered locus">MTR_1g113890</name>
</gene>
<organism evidence="1 3">
    <name type="scientific">Medicago truncatula</name>
    <name type="common">Barrel medic</name>
    <name type="synonym">Medicago tribuloides</name>
    <dbReference type="NCBI Taxonomy" id="3880"/>
    <lineage>
        <taxon>Eukaryota</taxon>
        <taxon>Viridiplantae</taxon>
        <taxon>Streptophyta</taxon>
        <taxon>Embryophyta</taxon>
        <taxon>Tracheophyta</taxon>
        <taxon>Spermatophyta</taxon>
        <taxon>Magnoliopsida</taxon>
        <taxon>eudicotyledons</taxon>
        <taxon>Gunneridae</taxon>
        <taxon>Pentapetalae</taxon>
        <taxon>rosids</taxon>
        <taxon>fabids</taxon>
        <taxon>Fabales</taxon>
        <taxon>Fabaceae</taxon>
        <taxon>Papilionoideae</taxon>
        <taxon>50 kb inversion clade</taxon>
        <taxon>NPAAA clade</taxon>
        <taxon>Hologalegina</taxon>
        <taxon>IRL clade</taxon>
        <taxon>Trifolieae</taxon>
        <taxon>Medicago</taxon>
    </lineage>
</organism>
<dbReference type="Proteomes" id="UP000002051">
    <property type="component" value="Unassembled WGS sequence"/>
</dbReference>
<accession>G7IDC6</accession>
<evidence type="ECO:0000313" key="2">
    <source>
        <dbReference type="EnsemblPlants" id="AES62932"/>
    </source>
</evidence>
<dbReference type="PaxDb" id="3880-AES62932"/>